<dbReference type="AlphaFoldDB" id="A0AAV1V5V3"/>
<protein>
    <submittedName>
        <fullName evidence="2">Uncharacterized protein</fullName>
    </submittedName>
</protein>
<accession>A0AAV1V5V3</accession>
<gene>
    <name evidence="2" type="ORF">PM001_LOCUS25949</name>
</gene>
<comment type="caution">
    <text evidence="2">The sequence shown here is derived from an EMBL/GenBank/DDBJ whole genome shotgun (WGS) entry which is preliminary data.</text>
</comment>
<dbReference type="Proteomes" id="UP001162060">
    <property type="component" value="Unassembled WGS sequence"/>
</dbReference>
<reference evidence="2" key="1">
    <citation type="submission" date="2024-01" db="EMBL/GenBank/DDBJ databases">
        <authorList>
            <person name="Webb A."/>
        </authorList>
    </citation>
    <scope>NUCLEOTIDE SEQUENCE</scope>
    <source>
        <strain evidence="2">Pm1</strain>
    </source>
</reference>
<keyword evidence="1" id="KW-0812">Transmembrane</keyword>
<name>A0AAV1V5V3_9STRA</name>
<organism evidence="2 3">
    <name type="scientific">Peronospora matthiolae</name>
    <dbReference type="NCBI Taxonomy" id="2874970"/>
    <lineage>
        <taxon>Eukaryota</taxon>
        <taxon>Sar</taxon>
        <taxon>Stramenopiles</taxon>
        <taxon>Oomycota</taxon>
        <taxon>Peronosporomycetes</taxon>
        <taxon>Peronosporales</taxon>
        <taxon>Peronosporaceae</taxon>
        <taxon>Peronospora</taxon>
    </lineage>
</organism>
<keyword evidence="1" id="KW-1133">Transmembrane helix</keyword>
<dbReference type="EMBL" id="CAKLBY020000259">
    <property type="protein sequence ID" value="CAK7940799.1"/>
    <property type="molecule type" value="Genomic_DNA"/>
</dbReference>
<evidence type="ECO:0000313" key="2">
    <source>
        <dbReference type="EMBL" id="CAK7940799.1"/>
    </source>
</evidence>
<feature type="transmembrane region" description="Helical" evidence="1">
    <location>
        <begin position="30"/>
        <end position="49"/>
    </location>
</feature>
<evidence type="ECO:0000313" key="3">
    <source>
        <dbReference type="Proteomes" id="UP001162060"/>
    </source>
</evidence>
<proteinExistence type="predicted"/>
<sequence>MDTTHTERYHATLLMCSSSTRRCINQLTDIGVFLLSGWIVIPMLVSVVAQSKGYTTQVAILSHLEMSILHTHYCGIVKADSKSAGEEYV</sequence>
<keyword evidence="1" id="KW-0472">Membrane</keyword>
<evidence type="ECO:0000256" key="1">
    <source>
        <dbReference type="SAM" id="Phobius"/>
    </source>
</evidence>